<keyword evidence="3" id="KW-1185">Reference proteome</keyword>
<accession>A0A1U6J2J7</accession>
<protein>
    <recommendedName>
        <fullName evidence="1">DUF4046 domain-containing protein</fullName>
    </recommendedName>
</protein>
<dbReference type="OrthoDB" id="2078722at2"/>
<evidence type="ECO:0000259" key="1">
    <source>
        <dbReference type="Pfam" id="PF13255"/>
    </source>
</evidence>
<dbReference type="EMBL" id="LT799839">
    <property type="protein sequence ID" value="SLK14498.1"/>
    <property type="molecule type" value="Genomic_DNA"/>
</dbReference>
<dbReference type="InterPro" id="IPR025119">
    <property type="entry name" value="DUF4046"/>
</dbReference>
<evidence type="ECO:0000313" key="3">
    <source>
        <dbReference type="Proteomes" id="UP000190476"/>
    </source>
</evidence>
<evidence type="ECO:0000313" key="2">
    <source>
        <dbReference type="EMBL" id="SLK14498.1"/>
    </source>
</evidence>
<proteinExistence type="predicted"/>
<dbReference type="AlphaFoldDB" id="A0A1U6J2J7"/>
<dbReference type="Pfam" id="PF13255">
    <property type="entry name" value="DUF4046"/>
    <property type="match status" value="2"/>
</dbReference>
<feature type="domain" description="DUF4046" evidence="1">
    <location>
        <begin position="14"/>
        <end position="98"/>
    </location>
</feature>
<dbReference type="GeneID" id="66301055"/>
<reference evidence="3" key="1">
    <citation type="submission" date="2017-03" db="EMBL/GenBank/DDBJ databases">
        <authorList>
            <person name="Falquet L."/>
            <person name="Falquet L."/>
        </authorList>
    </citation>
    <scope>NUCLEOTIDE SEQUENCE [LARGE SCALE GENOMIC DNA]</scope>
</reference>
<dbReference type="RefSeq" id="WP_079481175.1">
    <property type="nucleotide sequence ID" value="NZ_CBML010000006.1"/>
</dbReference>
<name>A0A1U6J2J7_9CLOT</name>
<gene>
    <name evidence="2" type="ORF">CCH01_06970</name>
</gene>
<dbReference type="Proteomes" id="UP000190476">
    <property type="component" value="Chromosome I"/>
</dbReference>
<organism evidence="2 3">
    <name type="scientific">Clostridium chauvoei JF4335</name>
    <dbReference type="NCBI Taxonomy" id="1351755"/>
    <lineage>
        <taxon>Bacteria</taxon>
        <taxon>Bacillati</taxon>
        <taxon>Bacillota</taxon>
        <taxon>Clostridia</taxon>
        <taxon>Eubacteriales</taxon>
        <taxon>Clostridiaceae</taxon>
        <taxon>Clostridium</taxon>
    </lineage>
</organism>
<dbReference type="STRING" id="1351755.CCH01_06970"/>
<feature type="domain" description="DUF4046" evidence="1">
    <location>
        <begin position="108"/>
        <end position="173"/>
    </location>
</feature>
<sequence length="257" mass="30806">MRSTYSKIHEMDALQIYRLILDGSVEKFPRGFWKRTEAKQDAAILTRYLIEEILMWSDEELKEKLRFIVLKEYKLSGMVEKVFNYSIFNLVNNAYPDKFRPWELSKVENNYWNENTCMEALKWLFEEKLKWSIDEIKNNLTGEIFIENKLNGMFSKIFNGSPYEVVNFVYPNQIKPWELKQVPNNYWNSNTTKEAIDWLLEQKLHQEKVKKITRKVFVENRLDGMIQKMFSGSVKRANVNINVDREAESQIKEFKNN</sequence>